<feature type="transmembrane region" description="Helical" evidence="1">
    <location>
        <begin position="238"/>
        <end position="258"/>
    </location>
</feature>
<keyword evidence="2" id="KW-0482">Metalloprotease</keyword>
<organism evidence="2 3">
    <name type="scientific">Paraburkholderia denitrificans</name>
    <dbReference type="NCBI Taxonomy" id="694025"/>
    <lineage>
        <taxon>Bacteria</taxon>
        <taxon>Pseudomonadati</taxon>
        <taxon>Pseudomonadota</taxon>
        <taxon>Betaproteobacteria</taxon>
        <taxon>Burkholderiales</taxon>
        <taxon>Burkholderiaceae</taxon>
        <taxon>Paraburkholderia</taxon>
    </lineage>
</organism>
<dbReference type="Pfam" id="PF10086">
    <property type="entry name" value="YhfC"/>
    <property type="match status" value="1"/>
</dbReference>
<dbReference type="EMBL" id="JBHSMP010000007">
    <property type="protein sequence ID" value="MFC5427872.1"/>
    <property type="molecule type" value="Genomic_DNA"/>
</dbReference>
<dbReference type="PIRSF" id="PIRSF033101">
    <property type="entry name" value="UCP033101"/>
    <property type="match status" value="1"/>
</dbReference>
<gene>
    <name evidence="2" type="ORF">ACFPTO_03470</name>
</gene>
<dbReference type="Proteomes" id="UP001596103">
    <property type="component" value="Unassembled WGS sequence"/>
</dbReference>
<accession>A0ABW0J4D0</accession>
<feature type="transmembrane region" description="Helical" evidence="1">
    <location>
        <begin position="6"/>
        <end position="25"/>
    </location>
</feature>
<keyword evidence="1" id="KW-0472">Membrane</keyword>
<evidence type="ECO:0000313" key="2">
    <source>
        <dbReference type="EMBL" id="MFC5427872.1"/>
    </source>
</evidence>
<feature type="transmembrane region" description="Helical" evidence="1">
    <location>
        <begin position="70"/>
        <end position="90"/>
    </location>
</feature>
<name>A0ABW0J4D0_9BURK</name>
<sequence length="271" mass="29141">MFVAPTTLISLSLATLFVALLPVLLYRRLQRPLALGWRDTVAGIAVFAFFATVIERALNGYMLHGNPVTAAWLANPLAFVVYGALATGVCEEVGRYIAMRMLARRAPNVATAQPSTDSTGIGYGIGHGGAEAWLVGVIVQLQWIVFAVLANRGELDNHLTNLPMDAVLRVHLILGRLSPSLAGVFAVERTAALVFQIGLSVLMWRGVRARWKGILPLAIVLHALIDVPAAMFQARMLPLLMVDGVYAAVAIALVAVLFRICRPARRADAAA</sequence>
<dbReference type="GO" id="GO:0008237">
    <property type="term" value="F:metallopeptidase activity"/>
    <property type="evidence" value="ECO:0007669"/>
    <property type="project" value="UniProtKB-KW"/>
</dbReference>
<evidence type="ECO:0000313" key="3">
    <source>
        <dbReference type="Proteomes" id="UP001596103"/>
    </source>
</evidence>
<keyword evidence="1" id="KW-1133">Transmembrane helix</keyword>
<keyword evidence="3" id="KW-1185">Reference proteome</keyword>
<evidence type="ECO:0000256" key="1">
    <source>
        <dbReference type="SAM" id="Phobius"/>
    </source>
</evidence>
<feature type="transmembrane region" description="Helical" evidence="1">
    <location>
        <begin position="214"/>
        <end position="232"/>
    </location>
</feature>
<dbReference type="InterPro" id="IPR011397">
    <property type="entry name" value="YhfC"/>
</dbReference>
<keyword evidence="2" id="KW-0378">Hydrolase</keyword>
<proteinExistence type="predicted"/>
<protein>
    <submittedName>
        <fullName evidence="2">YhfC family intramembrane metalloprotease</fullName>
    </submittedName>
</protein>
<keyword evidence="1" id="KW-0812">Transmembrane</keyword>
<keyword evidence="2" id="KW-0645">Protease</keyword>
<feature type="transmembrane region" description="Helical" evidence="1">
    <location>
        <begin position="37"/>
        <end position="58"/>
    </location>
</feature>
<comment type="caution">
    <text evidence="2">The sequence shown here is derived from an EMBL/GenBank/DDBJ whole genome shotgun (WGS) entry which is preliminary data.</text>
</comment>
<reference evidence="3" key="1">
    <citation type="journal article" date="2019" name="Int. J. Syst. Evol. Microbiol.">
        <title>The Global Catalogue of Microorganisms (GCM) 10K type strain sequencing project: providing services to taxonomists for standard genome sequencing and annotation.</title>
        <authorList>
            <consortium name="The Broad Institute Genomics Platform"/>
            <consortium name="The Broad Institute Genome Sequencing Center for Infectious Disease"/>
            <person name="Wu L."/>
            <person name="Ma J."/>
        </authorList>
    </citation>
    <scope>NUCLEOTIDE SEQUENCE [LARGE SCALE GENOMIC DNA]</scope>
    <source>
        <strain evidence="3">CCUG 56042</strain>
    </source>
</reference>
<dbReference type="RefSeq" id="WP_377709482.1">
    <property type="nucleotide sequence ID" value="NZ_JBHSMP010000007.1"/>
</dbReference>